<protein>
    <recommendedName>
        <fullName evidence="3">L-selectin</fullName>
    </recommendedName>
</protein>
<reference evidence="2" key="1">
    <citation type="submission" date="2023-07" db="EMBL/GenBank/DDBJ databases">
        <title>Identification and characterization of horizontal gene transfer across gut microbiota members of farm animals based on homology search.</title>
        <authorList>
            <person name="Schwarzerova J."/>
            <person name="Nykrynova M."/>
            <person name="Jureckova K."/>
            <person name="Cejkova D."/>
            <person name="Rychlik I."/>
        </authorList>
    </citation>
    <scope>NUCLEOTIDE SEQUENCE [LARGE SCALE GENOMIC DNA]</scope>
    <source>
        <strain evidence="2">ET4</strain>
    </source>
</reference>
<dbReference type="Proteomes" id="UP001228403">
    <property type="component" value="Unassembled WGS sequence"/>
</dbReference>
<gene>
    <name evidence="1" type="ORF">QUW02_06935</name>
</gene>
<sequence length="193" mass="21431">METTKWSEHVILVQADYVDRVAFDLSVNYERMLGRRIPKADLAHWLVCAALDGGVTPGANEIQVVLIHSKEKKQLDNFLPASFSQELDGKGFDDPHLGTFSISSLQVENLVSASEFFAQAFETLADAKEVKNLIVVPDPEASVYDLMAIMDHVEGEKNVTLLTMEPLNSKRFKNDILGYSLTSALGVRGDEFK</sequence>
<comment type="caution">
    <text evidence="1">The sequence shown here is derived from an EMBL/GenBank/DDBJ whole genome shotgun (WGS) entry which is preliminary data.</text>
</comment>
<dbReference type="InterPro" id="IPR046729">
    <property type="entry name" value="DUF6621"/>
</dbReference>
<evidence type="ECO:0000313" key="1">
    <source>
        <dbReference type="EMBL" id="MDM8145660.1"/>
    </source>
</evidence>
<organism evidence="1 2">
    <name type="scientific">Bacteroides eggerthii</name>
    <dbReference type="NCBI Taxonomy" id="28111"/>
    <lineage>
        <taxon>Bacteria</taxon>
        <taxon>Pseudomonadati</taxon>
        <taxon>Bacteroidota</taxon>
        <taxon>Bacteroidia</taxon>
        <taxon>Bacteroidales</taxon>
        <taxon>Bacteroidaceae</taxon>
        <taxon>Bacteroides</taxon>
    </lineage>
</organism>
<proteinExistence type="predicted"/>
<dbReference type="Pfam" id="PF20326">
    <property type="entry name" value="DUF6621"/>
    <property type="match status" value="1"/>
</dbReference>
<name>A0ABT7U573_9BACE</name>
<keyword evidence="2" id="KW-1185">Reference proteome</keyword>
<dbReference type="EMBL" id="JAUDCF010000012">
    <property type="protein sequence ID" value="MDM8145660.1"/>
    <property type="molecule type" value="Genomic_DNA"/>
</dbReference>
<evidence type="ECO:0000313" key="2">
    <source>
        <dbReference type="Proteomes" id="UP001228403"/>
    </source>
</evidence>
<evidence type="ECO:0008006" key="3">
    <source>
        <dbReference type="Google" id="ProtNLM"/>
    </source>
</evidence>
<accession>A0ABT7U573</accession>